<reference evidence="3" key="1">
    <citation type="submission" date="2017-12" db="EMBL/GenBank/DDBJ databases">
        <authorList>
            <consortium name="DOE Joint Genome Institute"/>
            <person name="Mondo S.J."/>
            <person name="Kjaerbolling I."/>
            <person name="Vesth T.C."/>
            <person name="Frisvad J.C."/>
            <person name="Nybo J.L."/>
            <person name="Theobald S."/>
            <person name="Kuo A."/>
            <person name="Bowyer P."/>
            <person name="Matsuda Y."/>
            <person name="Lyhne E.K."/>
            <person name="Kogle M.E."/>
            <person name="Clum A."/>
            <person name="Lipzen A."/>
            <person name="Salamov A."/>
            <person name="Ngan C.Y."/>
            <person name="Daum C."/>
            <person name="Chiniquy J."/>
            <person name="Barry K."/>
            <person name="LaButti K."/>
            <person name="Haridas S."/>
            <person name="Simmons B.A."/>
            <person name="Magnuson J.K."/>
            <person name="Mortensen U.H."/>
            <person name="Larsen T.O."/>
            <person name="Grigoriev I.V."/>
            <person name="Baker S.E."/>
            <person name="Andersen M.R."/>
            <person name="Nordberg H.P."/>
            <person name="Cantor M.N."/>
            <person name="Hua S.X."/>
        </authorList>
    </citation>
    <scope>NUCLEOTIDE SEQUENCE [LARGE SCALE GENOMIC DNA]</scope>
    <source>
        <strain evidence="3">IBT 19404</strain>
    </source>
</reference>
<dbReference type="OrthoDB" id="4153865at2759"/>
<protein>
    <recommendedName>
        <fullName evidence="4">Cysteine-rich transmembrane CYSTM domain-containing protein</fullName>
    </recommendedName>
</protein>
<proteinExistence type="predicted"/>
<name>A0A2J5HKV9_9EURO</name>
<feature type="region of interest" description="Disordered" evidence="1">
    <location>
        <begin position="1"/>
        <end position="48"/>
    </location>
</feature>
<evidence type="ECO:0000313" key="3">
    <source>
        <dbReference type="Proteomes" id="UP000235023"/>
    </source>
</evidence>
<dbReference type="EMBL" id="KZ559588">
    <property type="protein sequence ID" value="PLN77787.1"/>
    <property type="molecule type" value="Genomic_DNA"/>
</dbReference>
<dbReference type="AlphaFoldDB" id="A0A2J5HKV9"/>
<evidence type="ECO:0000313" key="2">
    <source>
        <dbReference type="EMBL" id="PLN77787.1"/>
    </source>
</evidence>
<organism evidence="2 3">
    <name type="scientific">Aspergillus taichungensis</name>
    <dbReference type="NCBI Taxonomy" id="482145"/>
    <lineage>
        <taxon>Eukaryota</taxon>
        <taxon>Fungi</taxon>
        <taxon>Dikarya</taxon>
        <taxon>Ascomycota</taxon>
        <taxon>Pezizomycotina</taxon>
        <taxon>Eurotiomycetes</taxon>
        <taxon>Eurotiomycetidae</taxon>
        <taxon>Eurotiales</taxon>
        <taxon>Aspergillaceae</taxon>
        <taxon>Aspergillus</taxon>
        <taxon>Aspergillus subgen. Circumdati</taxon>
    </lineage>
</organism>
<feature type="compositionally biased region" description="Polar residues" evidence="1">
    <location>
        <begin position="30"/>
        <end position="40"/>
    </location>
</feature>
<dbReference type="Proteomes" id="UP000235023">
    <property type="component" value="Unassembled WGS sequence"/>
</dbReference>
<sequence>MFNPFSKSPKDNSPSQPQYQEPLWDPRTMTVVQQQPTSPSAPVKEGLVVEQPRSTEQMDLNLRGGGAGGVCCGLCAGLVCFECCC</sequence>
<accession>A0A2J5HKV9</accession>
<evidence type="ECO:0000256" key="1">
    <source>
        <dbReference type="SAM" id="MobiDB-lite"/>
    </source>
</evidence>
<keyword evidence="3" id="KW-1185">Reference proteome</keyword>
<gene>
    <name evidence="2" type="ORF">BDW42DRAFT_176114</name>
</gene>
<evidence type="ECO:0008006" key="4">
    <source>
        <dbReference type="Google" id="ProtNLM"/>
    </source>
</evidence>